<dbReference type="EMBL" id="SSSM01000006">
    <property type="protein sequence ID" value="THG28471.1"/>
    <property type="molecule type" value="Genomic_DNA"/>
</dbReference>
<name>A0A4S4FEG4_9MICO</name>
<protein>
    <submittedName>
        <fullName evidence="1">Uncharacterized protein</fullName>
    </submittedName>
</protein>
<proteinExistence type="predicted"/>
<dbReference type="Proteomes" id="UP000309133">
    <property type="component" value="Unassembled WGS sequence"/>
</dbReference>
<accession>A0A4S4FEG4</accession>
<reference evidence="1 2" key="1">
    <citation type="submission" date="2019-04" db="EMBL/GenBank/DDBJ databases">
        <authorList>
            <person name="Jiang L."/>
        </authorList>
    </citation>
    <scope>NUCLEOTIDE SEQUENCE [LARGE SCALE GENOMIC DNA]</scope>
    <source>
        <strain evidence="1 2">YIM 131853</strain>
    </source>
</reference>
<dbReference type="RefSeq" id="WP_136428831.1">
    <property type="nucleotide sequence ID" value="NZ_SSSM01000006.1"/>
</dbReference>
<keyword evidence="2" id="KW-1185">Reference proteome</keyword>
<dbReference type="OrthoDB" id="5123533at2"/>
<organism evidence="1 2">
    <name type="scientific">Naasia lichenicola</name>
    <dbReference type="NCBI Taxonomy" id="2565933"/>
    <lineage>
        <taxon>Bacteria</taxon>
        <taxon>Bacillati</taxon>
        <taxon>Actinomycetota</taxon>
        <taxon>Actinomycetes</taxon>
        <taxon>Micrococcales</taxon>
        <taxon>Microbacteriaceae</taxon>
        <taxon>Naasia</taxon>
    </lineage>
</organism>
<gene>
    <name evidence="1" type="ORF">E6C64_16720</name>
</gene>
<evidence type="ECO:0000313" key="2">
    <source>
        <dbReference type="Proteomes" id="UP000309133"/>
    </source>
</evidence>
<sequence length="167" mass="17058">MSIRTHASASPSTAQGRRSRLRVLLALLAVVLLVPSLAACSSNPVGDFVSDATGGGVDLAGDKLPSDFPTAVPVIEGDVIAGIGLGEDDAKVWNVTIRSASTDAVKDAVVAKFTDAGWTEGAPIQTDNGVVYTDGTYTAVVIVIEDGGKWTVNYIVGKDASAVENAA</sequence>
<comment type="caution">
    <text evidence="1">The sequence shown here is derived from an EMBL/GenBank/DDBJ whole genome shotgun (WGS) entry which is preliminary data.</text>
</comment>
<evidence type="ECO:0000313" key="1">
    <source>
        <dbReference type="EMBL" id="THG28471.1"/>
    </source>
</evidence>
<dbReference type="AlphaFoldDB" id="A0A4S4FEG4"/>